<evidence type="ECO:0000313" key="1">
    <source>
        <dbReference type="EMBL" id="KIK76883.1"/>
    </source>
</evidence>
<dbReference type="OrthoDB" id="3050185at2759"/>
<sequence length="51" mass="6023">MLLIFKPWRSFEDLKTGDECWSSAFDDYAMPANMMEIVENMNIEQECKDAK</sequence>
<accession>A0A0D0CNP8</accession>
<dbReference type="InParanoid" id="A0A0D0CNP8"/>
<reference evidence="1 2" key="1">
    <citation type="submission" date="2014-04" db="EMBL/GenBank/DDBJ databases">
        <authorList>
            <consortium name="DOE Joint Genome Institute"/>
            <person name="Kuo A."/>
            <person name="Kohler A."/>
            <person name="Jargeat P."/>
            <person name="Nagy L.G."/>
            <person name="Floudas D."/>
            <person name="Copeland A."/>
            <person name="Barry K.W."/>
            <person name="Cichocki N."/>
            <person name="Veneault-Fourrey C."/>
            <person name="LaButti K."/>
            <person name="Lindquist E.A."/>
            <person name="Lipzen A."/>
            <person name="Lundell T."/>
            <person name="Morin E."/>
            <person name="Murat C."/>
            <person name="Sun H."/>
            <person name="Tunlid A."/>
            <person name="Henrissat B."/>
            <person name="Grigoriev I.V."/>
            <person name="Hibbett D.S."/>
            <person name="Martin F."/>
            <person name="Nordberg H.P."/>
            <person name="Cantor M.N."/>
            <person name="Hua S.X."/>
        </authorList>
    </citation>
    <scope>NUCLEOTIDE SEQUENCE [LARGE SCALE GENOMIC DNA]</scope>
    <source>
        <strain evidence="1 2">Ve08.2h10</strain>
    </source>
</reference>
<dbReference type="EMBL" id="KN827252">
    <property type="protein sequence ID" value="KIK76883.1"/>
    <property type="molecule type" value="Genomic_DNA"/>
</dbReference>
<dbReference type="Proteomes" id="UP000054538">
    <property type="component" value="Unassembled WGS sequence"/>
</dbReference>
<dbReference type="HOGENOM" id="CLU_180476_2_0_1"/>
<evidence type="ECO:0000313" key="2">
    <source>
        <dbReference type="Proteomes" id="UP000054538"/>
    </source>
</evidence>
<reference evidence="2" key="2">
    <citation type="submission" date="2015-01" db="EMBL/GenBank/DDBJ databases">
        <title>Evolutionary Origins and Diversification of the Mycorrhizal Mutualists.</title>
        <authorList>
            <consortium name="DOE Joint Genome Institute"/>
            <consortium name="Mycorrhizal Genomics Consortium"/>
            <person name="Kohler A."/>
            <person name="Kuo A."/>
            <person name="Nagy L.G."/>
            <person name="Floudas D."/>
            <person name="Copeland A."/>
            <person name="Barry K.W."/>
            <person name="Cichocki N."/>
            <person name="Veneault-Fourrey C."/>
            <person name="LaButti K."/>
            <person name="Lindquist E.A."/>
            <person name="Lipzen A."/>
            <person name="Lundell T."/>
            <person name="Morin E."/>
            <person name="Murat C."/>
            <person name="Riley R."/>
            <person name="Ohm R."/>
            <person name="Sun H."/>
            <person name="Tunlid A."/>
            <person name="Henrissat B."/>
            <person name="Grigoriev I.V."/>
            <person name="Hibbett D.S."/>
            <person name="Martin F."/>
        </authorList>
    </citation>
    <scope>NUCLEOTIDE SEQUENCE [LARGE SCALE GENOMIC DNA]</scope>
    <source>
        <strain evidence="2">Ve08.2h10</strain>
    </source>
</reference>
<proteinExistence type="predicted"/>
<protein>
    <submittedName>
        <fullName evidence="1">Uncharacterized protein</fullName>
    </submittedName>
</protein>
<gene>
    <name evidence="1" type="ORF">PAXRUDRAFT_78570</name>
</gene>
<organism evidence="1 2">
    <name type="scientific">Paxillus rubicundulus Ve08.2h10</name>
    <dbReference type="NCBI Taxonomy" id="930991"/>
    <lineage>
        <taxon>Eukaryota</taxon>
        <taxon>Fungi</taxon>
        <taxon>Dikarya</taxon>
        <taxon>Basidiomycota</taxon>
        <taxon>Agaricomycotina</taxon>
        <taxon>Agaricomycetes</taxon>
        <taxon>Agaricomycetidae</taxon>
        <taxon>Boletales</taxon>
        <taxon>Paxilineae</taxon>
        <taxon>Paxillaceae</taxon>
        <taxon>Paxillus</taxon>
    </lineage>
</organism>
<dbReference type="AlphaFoldDB" id="A0A0D0CNP8"/>
<keyword evidence="2" id="KW-1185">Reference proteome</keyword>
<name>A0A0D0CNP8_9AGAM</name>
<feature type="non-terminal residue" evidence="1">
    <location>
        <position position="51"/>
    </location>
</feature>